<dbReference type="PANTHER" id="PTHR19288:SF90">
    <property type="entry name" value="OS08G0542600 PROTEIN"/>
    <property type="match status" value="1"/>
</dbReference>
<dbReference type="InterPro" id="IPR006357">
    <property type="entry name" value="HAD-SF_hydro_IIA"/>
</dbReference>
<accession>A0A8X8GZ03</accession>
<organism evidence="1 2">
    <name type="scientific">Fertoeibacter niger</name>
    <dbReference type="NCBI Taxonomy" id="2656921"/>
    <lineage>
        <taxon>Bacteria</taxon>
        <taxon>Pseudomonadati</taxon>
        <taxon>Pseudomonadota</taxon>
        <taxon>Alphaproteobacteria</taxon>
        <taxon>Rhodobacterales</taxon>
        <taxon>Paracoccaceae</taxon>
        <taxon>Fertoeibacter</taxon>
    </lineage>
</organism>
<dbReference type="GO" id="GO:0005737">
    <property type="term" value="C:cytoplasm"/>
    <property type="evidence" value="ECO:0007669"/>
    <property type="project" value="TreeGrafter"/>
</dbReference>
<dbReference type="AlphaFoldDB" id="A0A8X8GZ03"/>
<evidence type="ECO:0000313" key="1">
    <source>
        <dbReference type="EMBL" id="NUB44413.1"/>
    </source>
</evidence>
<name>A0A8X8GZ03_9RHOB</name>
<sequence>MTRIIPALAEVAPQYRALFCDLWGCLHNGQTPFPAAVAALQAFRAQGGVVVLVTNAPRPKPSVVNQLDRMGVPRDCYDELVSSGDAAQYALLTGAVGRRIYFLGPEKDNAFFTDFADDLAETVAAEEPIVKVPLAEAEGIVCTGLFDDLTETPDDYRATLLLAKTKGLKLLCANPDIVVDMGDKRIFCAGAIAQAYDQMGGESLYFGKPHPPVYDLARRRLAAINPAIGADEVLCVGDGILTDVLGGVNEGLDTLFVTGGLAADQFGADSDNPDKGLLENWLKRQQLETTFAIGHLR</sequence>
<dbReference type="Gene3D" id="3.40.50.1000">
    <property type="entry name" value="HAD superfamily/HAD-like"/>
    <property type="match status" value="2"/>
</dbReference>
<keyword evidence="2" id="KW-1185">Reference proteome</keyword>
<dbReference type="NCBIfam" id="TIGR01459">
    <property type="entry name" value="HAD-SF-IIA-hyp4"/>
    <property type="match status" value="1"/>
</dbReference>
<dbReference type="Pfam" id="PF13242">
    <property type="entry name" value="Hydrolase_like"/>
    <property type="match status" value="1"/>
</dbReference>
<dbReference type="CDD" id="cd07525">
    <property type="entry name" value="HAD_like"/>
    <property type="match status" value="1"/>
</dbReference>
<keyword evidence="1" id="KW-0378">Hydrolase</keyword>
<dbReference type="NCBIfam" id="TIGR01460">
    <property type="entry name" value="HAD-SF-IIA"/>
    <property type="match status" value="1"/>
</dbReference>
<dbReference type="Pfam" id="PF13344">
    <property type="entry name" value="Hydrolase_6"/>
    <property type="match status" value="1"/>
</dbReference>
<dbReference type="InterPro" id="IPR006356">
    <property type="entry name" value="HAD-SF_hydro_IIA_hyp3"/>
</dbReference>
<dbReference type="InterPro" id="IPR036412">
    <property type="entry name" value="HAD-like_sf"/>
</dbReference>
<dbReference type="Proteomes" id="UP000484076">
    <property type="component" value="Unassembled WGS sequence"/>
</dbReference>
<gene>
    <name evidence="1" type="ORF">GEU84_008470</name>
</gene>
<proteinExistence type="predicted"/>
<dbReference type="InterPro" id="IPR023214">
    <property type="entry name" value="HAD_sf"/>
</dbReference>
<comment type="caution">
    <text evidence="1">The sequence shown here is derived from an EMBL/GenBank/DDBJ whole genome shotgun (WGS) entry which is preliminary data.</text>
</comment>
<reference evidence="1" key="1">
    <citation type="submission" date="2020-05" db="EMBL/GenBank/DDBJ databases">
        <title>Fertoebacter nigrum gen. nov., sp. nov., a new member of the family Rhodobacteraceae.</title>
        <authorList>
            <person name="Szuroczki S."/>
            <person name="Abbaszade G."/>
            <person name="Buni D."/>
            <person name="Schumann P."/>
            <person name="Toth E."/>
        </authorList>
    </citation>
    <scope>NUCLEOTIDE SEQUENCE</scope>
    <source>
        <strain evidence="1">RG-N-1a</strain>
    </source>
</reference>
<dbReference type="RefSeq" id="WP_174539531.1">
    <property type="nucleotide sequence ID" value="NZ_WHUT02000004.1"/>
</dbReference>
<protein>
    <submittedName>
        <fullName evidence="1">TIGR01459 family HAD-type hydrolase</fullName>
    </submittedName>
</protein>
<dbReference type="SUPFAM" id="SSF56784">
    <property type="entry name" value="HAD-like"/>
    <property type="match status" value="1"/>
</dbReference>
<dbReference type="EMBL" id="WHUT02000004">
    <property type="protein sequence ID" value="NUB44413.1"/>
    <property type="molecule type" value="Genomic_DNA"/>
</dbReference>
<dbReference type="PANTHER" id="PTHR19288">
    <property type="entry name" value="4-NITROPHENYLPHOSPHATASE-RELATED"/>
    <property type="match status" value="1"/>
</dbReference>
<dbReference type="GO" id="GO:0016791">
    <property type="term" value="F:phosphatase activity"/>
    <property type="evidence" value="ECO:0007669"/>
    <property type="project" value="TreeGrafter"/>
</dbReference>
<evidence type="ECO:0000313" key="2">
    <source>
        <dbReference type="Proteomes" id="UP000484076"/>
    </source>
</evidence>